<feature type="region of interest" description="Disordered" evidence="1">
    <location>
        <begin position="79"/>
        <end position="99"/>
    </location>
</feature>
<dbReference type="AlphaFoldDB" id="A0A559J2F5"/>
<evidence type="ECO:0000256" key="1">
    <source>
        <dbReference type="SAM" id="MobiDB-lite"/>
    </source>
</evidence>
<dbReference type="Gene3D" id="2.60.120.40">
    <property type="match status" value="1"/>
</dbReference>
<keyword evidence="3" id="KW-1185">Reference proteome</keyword>
<gene>
    <name evidence="2" type="ORF">FPZ44_13990</name>
</gene>
<sequence length="289" mass="29810">MASSADFGCSGGCGSISSNGSPAILFTIVRNGNGIQLQGLSNITLAPSRTYLVEYNAEFNTPLLGRVVSTELRLNGTLVPGSQTSSFPTTMPPGQNTPTASVSGGAIFNTKSTPDPSILQLVGYPPAGTSGTNFNGVNIRVTDITDYGTVSLTGNNAAIYGFGYVDVANNEAVPFLEAEVVNGSGILFSAAAPTVISLAPNATYFAVYNFIECPLLSGLPVRVQFTLNDRTLFQSLSLAPPLVDGNSRSGAAGSAVFNTGPGTNQLKLVNTNLETIKFVAANVNIVQIG</sequence>
<comment type="caution">
    <text evidence="2">The sequence shown here is derived from an EMBL/GenBank/DDBJ whole genome shotgun (WGS) entry which is preliminary data.</text>
</comment>
<reference evidence="2 3" key="1">
    <citation type="submission" date="2019-07" db="EMBL/GenBank/DDBJ databases">
        <authorList>
            <person name="Kim J."/>
        </authorList>
    </citation>
    <scope>NUCLEOTIDE SEQUENCE [LARGE SCALE GENOMIC DNA]</scope>
    <source>
        <strain evidence="2 3">N4</strain>
    </source>
</reference>
<dbReference type="OrthoDB" id="2562173at2"/>
<accession>A0A559J2F5</accession>
<proteinExistence type="predicted"/>
<dbReference type="InterPro" id="IPR008983">
    <property type="entry name" value="Tumour_necrosis_fac-like_dom"/>
</dbReference>
<name>A0A559J2F5_9BACL</name>
<dbReference type="Proteomes" id="UP000318102">
    <property type="component" value="Unassembled WGS sequence"/>
</dbReference>
<evidence type="ECO:0000313" key="3">
    <source>
        <dbReference type="Proteomes" id="UP000318102"/>
    </source>
</evidence>
<evidence type="ECO:0000313" key="2">
    <source>
        <dbReference type="EMBL" id="TVX94069.1"/>
    </source>
</evidence>
<organism evidence="2 3">
    <name type="scientific">Paenibacillus agilis</name>
    <dbReference type="NCBI Taxonomy" id="3020863"/>
    <lineage>
        <taxon>Bacteria</taxon>
        <taxon>Bacillati</taxon>
        <taxon>Bacillota</taxon>
        <taxon>Bacilli</taxon>
        <taxon>Bacillales</taxon>
        <taxon>Paenibacillaceae</taxon>
        <taxon>Paenibacillus</taxon>
    </lineage>
</organism>
<feature type="compositionally biased region" description="Polar residues" evidence="1">
    <location>
        <begin position="80"/>
        <end position="99"/>
    </location>
</feature>
<dbReference type="EMBL" id="VNJK01000001">
    <property type="protein sequence ID" value="TVX94069.1"/>
    <property type="molecule type" value="Genomic_DNA"/>
</dbReference>
<protein>
    <submittedName>
        <fullName evidence="2">Uncharacterized protein</fullName>
    </submittedName>
</protein>
<dbReference type="RefSeq" id="WP_144991156.1">
    <property type="nucleotide sequence ID" value="NZ_VNJK01000001.1"/>
</dbReference>